<dbReference type="GO" id="GO:0016853">
    <property type="term" value="F:isomerase activity"/>
    <property type="evidence" value="ECO:0007669"/>
    <property type="project" value="UniProtKB-KW"/>
</dbReference>
<feature type="compositionally biased region" description="Low complexity" evidence="1">
    <location>
        <begin position="369"/>
        <end position="388"/>
    </location>
</feature>
<dbReference type="InterPro" id="IPR046357">
    <property type="entry name" value="PPIase_dom_sf"/>
</dbReference>
<evidence type="ECO:0000313" key="3">
    <source>
        <dbReference type="EMBL" id="UUY05855.1"/>
    </source>
</evidence>
<dbReference type="InterPro" id="IPR050245">
    <property type="entry name" value="PrsA_foldase"/>
</dbReference>
<reference evidence="4" key="1">
    <citation type="submission" date="2021-11" db="EMBL/GenBank/DDBJ databases">
        <title>Cultivation dependent microbiological survey of springs from the worlds oldest radium mine currently devoted to the extraction of radon-saturated water.</title>
        <authorList>
            <person name="Kapinusova G."/>
            <person name="Smrhova T."/>
            <person name="Strejcek M."/>
            <person name="Suman J."/>
            <person name="Jani K."/>
            <person name="Pajer P."/>
            <person name="Uhlik O."/>
        </authorList>
    </citation>
    <scope>NUCLEOTIDE SEQUENCE [LARGE SCALE GENOMIC DNA]</scope>
    <source>
        <strain evidence="4">J379</strain>
    </source>
</reference>
<dbReference type="SUPFAM" id="SSF109998">
    <property type="entry name" value="Triger factor/SurA peptide-binding domain-like"/>
    <property type="match status" value="1"/>
</dbReference>
<evidence type="ECO:0000259" key="2">
    <source>
        <dbReference type="Pfam" id="PF13145"/>
    </source>
</evidence>
<dbReference type="RefSeq" id="WP_353866296.1">
    <property type="nucleotide sequence ID" value="NZ_CP088295.1"/>
</dbReference>
<protein>
    <submittedName>
        <fullName evidence="3">Peptidyl-prolyl cis-trans isomerase</fullName>
    </submittedName>
</protein>
<organism evidence="3 4">
    <name type="scientific">Svornostia abyssi</name>
    <dbReference type="NCBI Taxonomy" id="2898438"/>
    <lineage>
        <taxon>Bacteria</taxon>
        <taxon>Bacillati</taxon>
        <taxon>Actinomycetota</taxon>
        <taxon>Thermoleophilia</taxon>
        <taxon>Solirubrobacterales</taxon>
        <taxon>Baekduiaceae</taxon>
        <taxon>Svornostia</taxon>
    </lineage>
</organism>
<dbReference type="SUPFAM" id="SSF54534">
    <property type="entry name" value="FKBP-like"/>
    <property type="match status" value="1"/>
</dbReference>
<proteinExistence type="predicted"/>
<evidence type="ECO:0000313" key="4">
    <source>
        <dbReference type="Proteomes" id="UP001058860"/>
    </source>
</evidence>
<dbReference type="PANTHER" id="PTHR47245:SF2">
    <property type="entry name" value="PEPTIDYL-PROLYL CIS-TRANS ISOMERASE HP_0175-RELATED"/>
    <property type="match status" value="1"/>
</dbReference>
<evidence type="ECO:0000256" key="1">
    <source>
        <dbReference type="SAM" id="MobiDB-lite"/>
    </source>
</evidence>
<dbReference type="InterPro" id="IPR027304">
    <property type="entry name" value="Trigger_fact/SurA_dom_sf"/>
</dbReference>
<keyword evidence="3" id="KW-0413">Isomerase</keyword>
<dbReference type="Pfam" id="PF13145">
    <property type="entry name" value="Rotamase_2"/>
    <property type="match status" value="1"/>
</dbReference>
<dbReference type="Gene3D" id="1.10.4030.10">
    <property type="entry name" value="Porin chaperone SurA, peptide-binding domain"/>
    <property type="match status" value="1"/>
</dbReference>
<name>A0ABY5PN71_9ACTN</name>
<feature type="domain" description="PpiC" evidence="2">
    <location>
        <begin position="202"/>
        <end position="324"/>
    </location>
</feature>
<dbReference type="Proteomes" id="UP001058860">
    <property type="component" value="Chromosome"/>
</dbReference>
<dbReference type="InterPro" id="IPR000297">
    <property type="entry name" value="PPIase_PpiC"/>
</dbReference>
<gene>
    <name evidence="3" type="ORF">LRS13_10155</name>
</gene>
<dbReference type="PANTHER" id="PTHR47245">
    <property type="entry name" value="PEPTIDYLPROLYL ISOMERASE"/>
    <property type="match status" value="1"/>
</dbReference>
<dbReference type="EMBL" id="CP088295">
    <property type="protein sequence ID" value="UUY05855.1"/>
    <property type="molecule type" value="Genomic_DNA"/>
</dbReference>
<sequence>MSLTRLPLALGAFFVLAIGLLLSGCGESVPGNGVAKVSDTVGDGVVTTEDFNHWMTIAANRSGQTPGSDPIPVPDPPNYTKCIANKKKTAPKPAKGQPTTTDAQYKAQCKQEWEGLRDQVLGFLLAAQWVKGEAEEQNIEVSEKDIDKAFAEQKKQAFPKDADYKKFLKESGSTEEDIRFQLEVEQLQQKLVAKITKGKDKVSNQEIAAYYKKNQAQFATPESRDLLVILTKTKEQAEAAKKALDSGDSWAAVAKKYSIDEASKDQGGKLAGVTKGQQEKALDDAVFAAKKDVTGGPIKTQFGYYVYRVTKITKKDQQSLKEATPTIKSLLASQNQQKALDQFVKDYRKKWKERTNCKDDYVIQDCKNAKAPKTNTATTPAQGGTETPQPTPAAPPGAQTTPAK</sequence>
<dbReference type="Gene3D" id="3.10.50.40">
    <property type="match status" value="1"/>
</dbReference>
<accession>A0ABY5PN71</accession>
<feature type="region of interest" description="Disordered" evidence="1">
    <location>
        <begin position="368"/>
        <end position="404"/>
    </location>
</feature>
<keyword evidence="4" id="KW-1185">Reference proteome</keyword>